<feature type="non-terminal residue" evidence="2">
    <location>
        <position position="1"/>
    </location>
</feature>
<dbReference type="AlphaFoldDB" id="A0A2V1EFF1"/>
<keyword evidence="1" id="KW-0472">Membrane</keyword>
<evidence type="ECO:0000313" key="2">
    <source>
        <dbReference type="EMBL" id="PVI08005.1"/>
    </source>
</evidence>
<organism evidence="2 3">
    <name type="scientific">Periconia macrospinosa</name>
    <dbReference type="NCBI Taxonomy" id="97972"/>
    <lineage>
        <taxon>Eukaryota</taxon>
        <taxon>Fungi</taxon>
        <taxon>Dikarya</taxon>
        <taxon>Ascomycota</taxon>
        <taxon>Pezizomycotina</taxon>
        <taxon>Dothideomycetes</taxon>
        <taxon>Pleosporomycetidae</taxon>
        <taxon>Pleosporales</taxon>
        <taxon>Massarineae</taxon>
        <taxon>Periconiaceae</taxon>
        <taxon>Periconia</taxon>
    </lineage>
</organism>
<feature type="transmembrane region" description="Helical" evidence="1">
    <location>
        <begin position="35"/>
        <end position="52"/>
    </location>
</feature>
<keyword evidence="1" id="KW-0812">Transmembrane</keyword>
<keyword evidence="3" id="KW-1185">Reference proteome</keyword>
<reference evidence="2 3" key="1">
    <citation type="journal article" date="2018" name="Sci. Rep.">
        <title>Comparative genomics provides insights into the lifestyle and reveals functional heterogeneity of dark septate endophytic fungi.</title>
        <authorList>
            <person name="Knapp D.G."/>
            <person name="Nemeth J.B."/>
            <person name="Barry K."/>
            <person name="Hainaut M."/>
            <person name="Henrissat B."/>
            <person name="Johnson J."/>
            <person name="Kuo A."/>
            <person name="Lim J.H.P."/>
            <person name="Lipzen A."/>
            <person name="Nolan M."/>
            <person name="Ohm R.A."/>
            <person name="Tamas L."/>
            <person name="Grigoriev I.V."/>
            <person name="Spatafora J.W."/>
            <person name="Nagy L.G."/>
            <person name="Kovacs G.M."/>
        </authorList>
    </citation>
    <scope>NUCLEOTIDE SEQUENCE [LARGE SCALE GENOMIC DNA]</scope>
    <source>
        <strain evidence="2 3">DSE2036</strain>
    </source>
</reference>
<name>A0A2V1EFF1_9PLEO</name>
<dbReference type="EMBL" id="KZ805302">
    <property type="protein sequence ID" value="PVI08005.1"/>
    <property type="molecule type" value="Genomic_DNA"/>
</dbReference>
<dbReference type="Proteomes" id="UP000244855">
    <property type="component" value="Unassembled WGS sequence"/>
</dbReference>
<proteinExistence type="predicted"/>
<evidence type="ECO:0000313" key="3">
    <source>
        <dbReference type="Proteomes" id="UP000244855"/>
    </source>
</evidence>
<accession>A0A2V1EFF1</accession>
<evidence type="ECO:0000256" key="1">
    <source>
        <dbReference type="SAM" id="Phobius"/>
    </source>
</evidence>
<protein>
    <submittedName>
        <fullName evidence="2">Uncharacterized protein</fullName>
    </submittedName>
</protein>
<gene>
    <name evidence="2" type="ORF">DM02DRAFT_511941</name>
</gene>
<sequence length="68" mass="7897">TKCKKVIKSVFISKLYSIVNRFNSTICLSVTLNKIIYILSTLDISFIVYIDLKSLYNYLVKLKTTNKK</sequence>
<keyword evidence="1" id="KW-1133">Transmembrane helix</keyword>